<dbReference type="InterPro" id="IPR035969">
    <property type="entry name" value="Rab-GAP_TBC_sf"/>
</dbReference>
<keyword evidence="2" id="KW-1133">Transmembrane helix</keyword>
<dbReference type="RefSeq" id="XP_033378808.1">
    <property type="nucleotide sequence ID" value="XM_033532418.1"/>
</dbReference>
<evidence type="ECO:0000313" key="5">
    <source>
        <dbReference type="Proteomes" id="UP000799778"/>
    </source>
</evidence>
<keyword evidence="2" id="KW-0472">Membrane</keyword>
<dbReference type="EMBL" id="ML978076">
    <property type="protein sequence ID" value="KAF2010469.1"/>
    <property type="molecule type" value="Genomic_DNA"/>
</dbReference>
<dbReference type="SUPFAM" id="SSF47923">
    <property type="entry name" value="Ypt/Rab-GAP domain of gyp1p"/>
    <property type="match status" value="2"/>
</dbReference>
<dbReference type="FunFam" id="1.10.8.1310:FF:000005">
    <property type="entry name" value="GTPase-activating protein gyp10"/>
    <property type="match status" value="1"/>
</dbReference>
<dbReference type="PANTHER" id="PTHR20913">
    <property type="entry name" value="TBC1 DOMAIN FAMILY MEMBER 20/GTPASE"/>
    <property type="match status" value="1"/>
</dbReference>
<dbReference type="PROSITE" id="PS50086">
    <property type="entry name" value="TBC_RABGAP"/>
    <property type="match status" value="1"/>
</dbReference>
<feature type="transmembrane region" description="Helical" evidence="2">
    <location>
        <begin position="362"/>
        <end position="379"/>
    </location>
</feature>
<dbReference type="Gene3D" id="1.10.8.1310">
    <property type="match status" value="1"/>
</dbReference>
<sequence length="398" mass="44987">MSSASLPSIVDRSNESIAANKEKAELIRAACETRDIRSLIELANSADGLLADSLRRTAWPILLGCPTEQTESESWRSLPPHREEEQVAKDVNRAFVHYPKESDRQLDRRKEELSDVIVEVLRRHPALCYFQGYHDIVQVLYLVLGAQAAPAAATRLSLLRIRDFMLPTLDAAISHLELLPSLLRAVDPQLYSHLPRIQPHYALGATLTLFSHVVEEYGDITRLFDFFLANDTVVPVYAFAAILLSRREELLELDEDEGDAVFFVVLGKLPKPFDVEVHVKSTLELYQKAPPESLRSWSWWKISSSSVLKATRTPYDVAKMSIADGETLFQRQSRDLRIQQACRSSLLITRRLRLQVWRHRRPGAIGLAIAVGIFALWLGKGRGSTGMEFYKTILGVFV</sequence>
<reference evidence="4" key="1">
    <citation type="journal article" date="2020" name="Stud. Mycol.">
        <title>101 Dothideomycetes genomes: a test case for predicting lifestyles and emergence of pathogens.</title>
        <authorList>
            <person name="Haridas S."/>
            <person name="Albert R."/>
            <person name="Binder M."/>
            <person name="Bloem J."/>
            <person name="Labutti K."/>
            <person name="Salamov A."/>
            <person name="Andreopoulos B."/>
            <person name="Baker S."/>
            <person name="Barry K."/>
            <person name="Bills G."/>
            <person name="Bluhm B."/>
            <person name="Cannon C."/>
            <person name="Castanera R."/>
            <person name="Culley D."/>
            <person name="Daum C."/>
            <person name="Ezra D."/>
            <person name="Gonzalez J."/>
            <person name="Henrissat B."/>
            <person name="Kuo A."/>
            <person name="Liang C."/>
            <person name="Lipzen A."/>
            <person name="Lutzoni F."/>
            <person name="Magnuson J."/>
            <person name="Mondo S."/>
            <person name="Nolan M."/>
            <person name="Ohm R."/>
            <person name="Pangilinan J."/>
            <person name="Park H.-J."/>
            <person name="Ramirez L."/>
            <person name="Alfaro M."/>
            <person name="Sun H."/>
            <person name="Tritt A."/>
            <person name="Yoshinaga Y."/>
            <person name="Zwiers L.-H."/>
            <person name="Turgeon B."/>
            <person name="Goodwin S."/>
            <person name="Spatafora J."/>
            <person name="Crous P."/>
            <person name="Grigoriev I."/>
        </authorList>
    </citation>
    <scope>NUCLEOTIDE SEQUENCE</scope>
    <source>
        <strain evidence="4">CBS 175.79</strain>
    </source>
</reference>
<dbReference type="GeneID" id="54289815"/>
<keyword evidence="1" id="KW-0343">GTPase activation</keyword>
<dbReference type="Gene3D" id="1.10.472.80">
    <property type="entry name" value="Ypt/Rab-GAP domain of gyp1p, domain 3"/>
    <property type="match status" value="1"/>
</dbReference>
<dbReference type="SMART" id="SM00164">
    <property type="entry name" value="TBC"/>
    <property type="match status" value="1"/>
</dbReference>
<evidence type="ECO:0000313" key="4">
    <source>
        <dbReference type="EMBL" id="KAF2010469.1"/>
    </source>
</evidence>
<evidence type="ECO:0000256" key="2">
    <source>
        <dbReference type="SAM" id="Phobius"/>
    </source>
</evidence>
<organism evidence="4 5">
    <name type="scientific">Aaosphaeria arxii CBS 175.79</name>
    <dbReference type="NCBI Taxonomy" id="1450172"/>
    <lineage>
        <taxon>Eukaryota</taxon>
        <taxon>Fungi</taxon>
        <taxon>Dikarya</taxon>
        <taxon>Ascomycota</taxon>
        <taxon>Pezizomycotina</taxon>
        <taxon>Dothideomycetes</taxon>
        <taxon>Pleosporomycetidae</taxon>
        <taxon>Pleosporales</taxon>
        <taxon>Pleosporales incertae sedis</taxon>
        <taxon>Aaosphaeria</taxon>
    </lineage>
</organism>
<gene>
    <name evidence="4" type="ORF">BU24DRAFT_467104</name>
</gene>
<dbReference type="InterPro" id="IPR000195">
    <property type="entry name" value="Rab-GAP-TBC_dom"/>
</dbReference>
<name>A0A6A5XC30_9PLEO</name>
<evidence type="ECO:0000256" key="1">
    <source>
        <dbReference type="ARBA" id="ARBA00022468"/>
    </source>
</evidence>
<keyword evidence="5" id="KW-1185">Reference proteome</keyword>
<dbReference type="GO" id="GO:0006888">
    <property type="term" value="P:endoplasmic reticulum to Golgi vesicle-mediated transport"/>
    <property type="evidence" value="ECO:0007669"/>
    <property type="project" value="TreeGrafter"/>
</dbReference>
<keyword evidence="2" id="KW-0812">Transmembrane</keyword>
<feature type="domain" description="Rab-GAP TBC" evidence="3">
    <location>
        <begin position="49"/>
        <end position="231"/>
    </location>
</feature>
<dbReference type="InterPro" id="IPR045913">
    <property type="entry name" value="TBC20/Gyp8-like"/>
</dbReference>
<evidence type="ECO:0000259" key="3">
    <source>
        <dbReference type="PROSITE" id="PS50086"/>
    </source>
</evidence>
<dbReference type="Proteomes" id="UP000799778">
    <property type="component" value="Unassembled WGS sequence"/>
</dbReference>
<dbReference type="OrthoDB" id="206700at2759"/>
<dbReference type="AlphaFoldDB" id="A0A6A5XC30"/>
<protein>
    <recommendedName>
        <fullName evidence="3">Rab-GAP TBC domain-containing protein</fullName>
    </recommendedName>
</protein>
<dbReference type="GO" id="GO:0005789">
    <property type="term" value="C:endoplasmic reticulum membrane"/>
    <property type="evidence" value="ECO:0007669"/>
    <property type="project" value="TreeGrafter"/>
</dbReference>
<accession>A0A6A5XC30</accession>
<dbReference type="PANTHER" id="PTHR20913:SF7">
    <property type="entry name" value="RE60063P"/>
    <property type="match status" value="1"/>
</dbReference>
<proteinExistence type="predicted"/>
<dbReference type="GO" id="GO:0005096">
    <property type="term" value="F:GTPase activator activity"/>
    <property type="evidence" value="ECO:0007669"/>
    <property type="project" value="UniProtKB-KW"/>
</dbReference>
<dbReference type="Pfam" id="PF00566">
    <property type="entry name" value="RabGAP-TBC"/>
    <property type="match status" value="1"/>
</dbReference>